<dbReference type="SUPFAM" id="SSF49265">
    <property type="entry name" value="Fibronectin type III"/>
    <property type="match status" value="1"/>
</dbReference>
<sequence>MAQPDPGQAANARKLVVQLGQLLTDITAGRPVAKVHQQLLDQFDAAVHDYRIDAMQLGAPEFAATWNALQYGLDLPVDAWEQVVLPTVVGFSGIQKLKIHLELATSYWLAARAAVDAVPGYAAAAAALPDPSTTDDSLPAVPPTTPAQPGTPRHAFATEPATPTAYAPADRPARPGPDRRVLVAIAVAVLATVTVMLVFVIRPTGDDPASATPQGLPSPMLSAGMMAGDSGQPVTLPTAPPSASPQPSPMITTEPTPAPSWTPPTPSTTKPGAPSPARPVAPSAPTRLIAVAADEHNVWLSWSAPVNGGSGGVAYYRILRDGQSIGWTRSTSVTVTGLAPGTTYRFTIIAVNGAGLPSAPSNQITAMTASPSPSAPPPSPSPTTVPPVPTDAPTPSPTETTAEPTLSPVEPSLPPSPDNPSPTTEPPVEPEDPA</sequence>
<feature type="region of interest" description="Disordered" evidence="3">
    <location>
        <begin position="129"/>
        <end position="175"/>
    </location>
</feature>
<keyword evidence="2" id="KW-0624">Polysaccharide degradation</keyword>
<dbReference type="RefSeq" id="WP_376804366.1">
    <property type="nucleotide sequence ID" value="NZ_JBHTAC010000001.1"/>
</dbReference>
<proteinExistence type="predicted"/>
<keyword evidence="1" id="KW-0326">Glycosidase</keyword>
<dbReference type="Pfam" id="PF00041">
    <property type="entry name" value="fn3"/>
    <property type="match status" value="1"/>
</dbReference>
<dbReference type="InterPro" id="IPR013783">
    <property type="entry name" value="Ig-like_fold"/>
</dbReference>
<keyword evidence="4" id="KW-0812">Transmembrane</keyword>
<evidence type="ECO:0000256" key="3">
    <source>
        <dbReference type="SAM" id="MobiDB-lite"/>
    </source>
</evidence>
<evidence type="ECO:0000259" key="5">
    <source>
        <dbReference type="PROSITE" id="PS50853"/>
    </source>
</evidence>
<dbReference type="PROSITE" id="PS50853">
    <property type="entry name" value="FN3"/>
    <property type="match status" value="1"/>
</dbReference>
<evidence type="ECO:0000256" key="2">
    <source>
        <dbReference type="ARBA" id="ARBA00023326"/>
    </source>
</evidence>
<evidence type="ECO:0000256" key="1">
    <source>
        <dbReference type="ARBA" id="ARBA00023295"/>
    </source>
</evidence>
<keyword evidence="2" id="KW-0119">Carbohydrate metabolism</keyword>
<dbReference type="Proteomes" id="UP001596392">
    <property type="component" value="Unassembled WGS sequence"/>
</dbReference>
<dbReference type="InterPro" id="IPR036116">
    <property type="entry name" value="FN3_sf"/>
</dbReference>
<gene>
    <name evidence="6" type="ORF">ACFQO7_00015</name>
</gene>
<feature type="region of interest" description="Disordered" evidence="3">
    <location>
        <begin position="362"/>
        <end position="434"/>
    </location>
</feature>
<accession>A0ABW2GPN0</accession>
<feature type="transmembrane region" description="Helical" evidence="4">
    <location>
        <begin position="181"/>
        <end position="201"/>
    </location>
</feature>
<feature type="compositionally biased region" description="Pro residues" evidence="3">
    <location>
        <begin position="256"/>
        <end position="266"/>
    </location>
</feature>
<name>A0ABW2GPN0_9ACTN</name>
<feature type="compositionally biased region" description="Pro residues" evidence="3">
    <location>
        <begin position="373"/>
        <end position="396"/>
    </location>
</feature>
<keyword evidence="4" id="KW-1133">Transmembrane helix</keyword>
<feature type="compositionally biased region" description="Low complexity" evidence="3">
    <location>
        <begin position="157"/>
        <end position="170"/>
    </location>
</feature>
<feature type="domain" description="Fibronectin type-III" evidence="5">
    <location>
        <begin position="284"/>
        <end position="371"/>
    </location>
</feature>
<keyword evidence="7" id="KW-1185">Reference proteome</keyword>
<keyword evidence="4" id="KW-0472">Membrane</keyword>
<feature type="compositionally biased region" description="Pro residues" evidence="3">
    <location>
        <begin position="238"/>
        <end position="248"/>
    </location>
</feature>
<evidence type="ECO:0000313" key="7">
    <source>
        <dbReference type="Proteomes" id="UP001596392"/>
    </source>
</evidence>
<organism evidence="6 7">
    <name type="scientific">Catellatospora aurea</name>
    <dbReference type="NCBI Taxonomy" id="1337874"/>
    <lineage>
        <taxon>Bacteria</taxon>
        <taxon>Bacillati</taxon>
        <taxon>Actinomycetota</taxon>
        <taxon>Actinomycetes</taxon>
        <taxon>Micromonosporales</taxon>
        <taxon>Micromonosporaceae</taxon>
        <taxon>Catellatospora</taxon>
    </lineage>
</organism>
<evidence type="ECO:0000256" key="4">
    <source>
        <dbReference type="SAM" id="Phobius"/>
    </source>
</evidence>
<evidence type="ECO:0000313" key="6">
    <source>
        <dbReference type="EMBL" id="MFC7240849.1"/>
    </source>
</evidence>
<dbReference type="InterPro" id="IPR003961">
    <property type="entry name" value="FN3_dom"/>
</dbReference>
<dbReference type="SMART" id="SM00060">
    <property type="entry name" value="FN3"/>
    <property type="match status" value="1"/>
</dbReference>
<dbReference type="CDD" id="cd00063">
    <property type="entry name" value="FN3"/>
    <property type="match status" value="1"/>
</dbReference>
<dbReference type="EMBL" id="JBHTAC010000001">
    <property type="protein sequence ID" value="MFC7240849.1"/>
    <property type="molecule type" value="Genomic_DNA"/>
</dbReference>
<keyword evidence="1" id="KW-0378">Hydrolase</keyword>
<feature type="compositionally biased region" description="Low complexity" evidence="3">
    <location>
        <begin position="397"/>
        <end position="410"/>
    </location>
</feature>
<feature type="compositionally biased region" description="Pro residues" evidence="3">
    <location>
        <begin position="411"/>
        <end position="427"/>
    </location>
</feature>
<protein>
    <submittedName>
        <fullName evidence="6">Fibronectin type III domain-containing protein</fullName>
    </submittedName>
</protein>
<dbReference type="Gene3D" id="2.60.40.10">
    <property type="entry name" value="Immunoglobulins"/>
    <property type="match status" value="1"/>
</dbReference>
<comment type="caution">
    <text evidence="6">The sequence shown here is derived from an EMBL/GenBank/DDBJ whole genome shotgun (WGS) entry which is preliminary data.</text>
</comment>
<reference evidence="7" key="1">
    <citation type="journal article" date="2019" name="Int. J. Syst. Evol. Microbiol.">
        <title>The Global Catalogue of Microorganisms (GCM) 10K type strain sequencing project: providing services to taxonomists for standard genome sequencing and annotation.</title>
        <authorList>
            <consortium name="The Broad Institute Genomics Platform"/>
            <consortium name="The Broad Institute Genome Sequencing Center for Infectious Disease"/>
            <person name="Wu L."/>
            <person name="Ma J."/>
        </authorList>
    </citation>
    <scope>NUCLEOTIDE SEQUENCE [LARGE SCALE GENOMIC DNA]</scope>
    <source>
        <strain evidence="7">CGMCC 1.9106</strain>
    </source>
</reference>
<feature type="region of interest" description="Disordered" evidence="3">
    <location>
        <begin position="204"/>
        <end position="281"/>
    </location>
</feature>